<proteinExistence type="predicted"/>
<protein>
    <submittedName>
        <fullName evidence="3">TadE family protein</fullName>
    </submittedName>
</protein>
<keyword evidence="1" id="KW-1133">Transmembrane helix</keyword>
<comment type="caution">
    <text evidence="3">The sequence shown here is derived from an EMBL/GenBank/DDBJ whole genome shotgun (WGS) entry which is preliminary data.</text>
</comment>
<dbReference type="OrthoDB" id="5574209at2"/>
<name>A0A233RBW4_9GAMM</name>
<dbReference type="Pfam" id="PF07811">
    <property type="entry name" value="TadE"/>
    <property type="match status" value="1"/>
</dbReference>
<gene>
    <name evidence="3" type="ORF">B6S08_15825</name>
</gene>
<dbReference type="AlphaFoldDB" id="A0A233RBW4"/>
<dbReference type="EMBL" id="NBIM01000007">
    <property type="protein sequence ID" value="OXY80890.1"/>
    <property type="molecule type" value="Genomic_DNA"/>
</dbReference>
<sequence>MKRHHYKKRQTGSVAIEFAVLFTLFFTLVYGILAYSLPLLLEISFRKLSSEAARAILKVDPAAKNYSELLSREVTLSINNSWLPAAWRTGGCQAPDSGHNWQPLPAFEGNPVFGHVADTEQGRLLHVCLQRYYNANGETSRRAIIPVIELAGFRIPSLPVNDNGDTILRGAMITRL</sequence>
<organism evidence="3 4">
    <name type="scientific">Oceanimonas doudoroffii</name>
    <dbReference type="NCBI Taxonomy" id="84158"/>
    <lineage>
        <taxon>Bacteria</taxon>
        <taxon>Pseudomonadati</taxon>
        <taxon>Pseudomonadota</taxon>
        <taxon>Gammaproteobacteria</taxon>
        <taxon>Aeromonadales</taxon>
        <taxon>Aeromonadaceae</taxon>
        <taxon>Oceanimonas</taxon>
    </lineage>
</organism>
<dbReference type="InterPro" id="IPR012495">
    <property type="entry name" value="TadE-like_dom"/>
</dbReference>
<feature type="transmembrane region" description="Helical" evidence="1">
    <location>
        <begin position="12"/>
        <end position="37"/>
    </location>
</feature>
<evidence type="ECO:0000313" key="3">
    <source>
        <dbReference type="EMBL" id="OXY80890.1"/>
    </source>
</evidence>
<keyword evidence="4" id="KW-1185">Reference proteome</keyword>
<evidence type="ECO:0000313" key="4">
    <source>
        <dbReference type="Proteomes" id="UP000242757"/>
    </source>
</evidence>
<evidence type="ECO:0000256" key="1">
    <source>
        <dbReference type="SAM" id="Phobius"/>
    </source>
</evidence>
<accession>A0A233RBW4</accession>
<dbReference type="Proteomes" id="UP000242757">
    <property type="component" value="Unassembled WGS sequence"/>
</dbReference>
<dbReference type="RefSeq" id="WP_094201776.1">
    <property type="nucleotide sequence ID" value="NZ_NBIM01000007.1"/>
</dbReference>
<keyword evidence="1" id="KW-0812">Transmembrane</keyword>
<keyword evidence="1" id="KW-0472">Membrane</keyword>
<reference evidence="3 4" key="1">
    <citation type="submission" date="2017-08" db="EMBL/GenBank/DDBJ databases">
        <title>A Genome Sequence of Oceanimonas doudoroffii ATCC 27123T.</title>
        <authorList>
            <person name="Brennan M.A."/>
            <person name="Maclea K.S."/>
            <person name="Mcclelland W.D."/>
            <person name="Trachtenberg A.M."/>
        </authorList>
    </citation>
    <scope>NUCLEOTIDE SEQUENCE [LARGE SCALE GENOMIC DNA]</scope>
    <source>
        <strain evidence="3 4">ATCC 27123</strain>
    </source>
</reference>
<feature type="domain" description="TadE-like" evidence="2">
    <location>
        <begin position="12"/>
        <end position="54"/>
    </location>
</feature>
<evidence type="ECO:0000259" key="2">
    <source>
        <dbReference type="Pfam" id="PF07811"/>
    </source>
</evidence>